<comment type="similarity">
    <text evidence="1">Belongs to the UPF0162 family.</text>
</comment>
<dbReference type="Pfam" id="PF13371">
    <property type="entry name" value="TPR_9"/>
    <property type="match status" value="1"/>
</dbReference>
<name>A0A136A6A4_9ALTE</name>
<dbReference type="OrthoDB" id="232498at2"/>
<dbReference type="InterPro" id="IPR032698">
    <property type="entry name" value="SirB1_N"/>
</dbReference>
<keyword evidence="4" id="KW-1185">Reference proteome</keyword>
<feature type="domain" description="Protein SirB1 N-terminal" evidence="2">
    <location>
        <begin position="32"/>
        <end position="186"/>
    </location>
</feature>
<organism evidence="3 4">
    <name type="scientific">Paraglaciecola hydrolytica</name>
    <dbReference type="NCBI Taxonomy" id="1799789"/>
    <lineage>
        <taxon>Bacteria</taxon>
        <taxon>Pseudomonadati</taxon>
        <taxon>Pseudomonadota</taxon>
        <taxon>Gammaproteobacteria</taxon>
        <taxon>Alteromonadales</taxon>
        <taxon>Alteromonadaceae</taxon>
        <taxon>Paraglaciecola</taxon>
    </lineage>
</organism>
<dbReference type="AlphaFoldDB" id="A0A136A6A4"/>
<dbReference type="Gene3D" id="1.25.40.10">
    <property type="entry name" value="Tetratricopeptide repeat domain"/>
    <property type="match status" value="1"/>
</dbReference>
<proteinExistence type="inferred from homology"/>
<dbReference type="RefSeq" id="WP_068371674.1">
    <property type="nucleotide sequence ID" value="NZ_LSNE01000002.1"/>
</dbReference>
<dbReference type="PANTHER" id="PTHR31350">
    <property type="entry name" value="SI:DKEY-261L7.2"/>
    <property type="match status" value="1"/>
</dbReference>
<dbReference type="SUPFAM" id="SSF48452">
    <property type="entry name" value="TPR-like"/>
    <property type="match status" value="1"/>
</dbReference>
<gene>
    <name evidence="3" type="ORF">AX660_04900</name>
</gene>
<sequence length="272" mass="30976">MQGLIQTIASQECFKASLLLAQYFQKECLPVEHYQQTLDEWAKQAKQSLGFSIPNLNALKQFIRFFYVELAFSADEQHYFAKQNSLINKVMEYRTGIPMSLAIVFQALAEKLGFSVHGINFPGHFLLRADFVQAESVYLDPNNGNVLSYSDIEALYFKILGDVEQQKMPPEALLPATCEESVVRLLHNLKAAYINAQDFHFALLAVELLVELCPNDPYERRDRGFLLHQLDCLQVAVADYQYFIRQCPQDPASELLAAQVKHLVAQPLAVFH</sequence>
<dbReference type="Proteomes" id="UP000070299">
    <property type="component" value="Unassembled WGS sequence"/>
</dbReference>
<dbReference type="Pfam" id="PF13369">
    <property type="entry name" value="Transglut_core2"/>
    <property type="match status" value="1"/>
</dbReference>
<dbReference type="STRING" id="1799789.AX660_04900"/>
<reference evidence="4" key="1">
    <citation type="submission" date="2016-02" db="EMBL/GenBank/DDBJ databases">
        <authorList>
            <person name="Schultz-Johansen M."/>
            <person name="Glaring M.A."/>
            <person name="Bech P.K."/>
            <person name="Stougaard P."/>
        </authorList>
    </citation>
    <scope>NUCLEOTIDE SEQUENCE [LARGE SCALE GENOMIC DNA]</scope>
    <source>
        <strain evidence="4">S66</strain>
    </source>
</reference>
<protein>
    <recommendedName>
        <fullName evidence="2">Protein SirB1 N-terminal domain-containing protein</fullName>
    </recommendedName>
</protein>
<evidence type="ECO:0000259" key="2">
    <source>
        <dbReference type="Pfam" id="PF13369"/>
    </source>
</evidence>
<dbReference type="InterPro" id="IPR011990">
    <property type="entry name" value="TPR-like_helical_dom_sf"/>
</dbReference>
<evidence type="ECO:0000313" key="3">
    <source>
        <dbReference type="EMBL" id="KXI30756.1"/>
    </source>
</evidence>
<accession>A0A136A6A4</accession>
<dbReference type="PANTHER" id="PTHR31350:SF21">
    <property type="entry name" value="F-BOX ONLY PROTEIN 21"/>
    <property type="match status" value="1"/>
</dbReference>
<dbReference type="EMBL" id="LSNE01000002">
    <property type="protein sequence ID" value="KXI30756.1"/>
    <property type="molecule type" value="Genomic_DNA"/>
</dbReference>
<evidence type="ECO:0000256" key="1">
    <source>
        <dbReference type="ARBA" id="ARBA00007100"/>
    </source>
</evidence>
<evidence type="ECO:0000313" key="4">
    <source>
        <dbReference type="Proteomes" id="UP000070299"/>
    </source>
</evidence>
<comment type="caution">
    <text evidence="3">The sequence shown here is derived from an EMBL/GenBank/DDBJ whole genome shotgun (WGS) entry which is preliminary data.</text>
</comment>